<name>A0A1I2EHU4_9BACT</name>
<gene>
    <name evidence="2" type="ORF">SAMN04488541_10104</name>
</gene>
<evidence type="ECO:0000313" key="2">
    <source>
        <dbReference type="EMBL" id="SFE91830.1"/>
    </source>
</evidence>
<evidence type="ECO:0000259" key="1">
    <source>
        <dbReference type="PROSITE" id="PS51725"/>
    </source>
</evidence>
<protein>
    <submittedName>
        <fullName evidence="2">Quinol monooxygenase YgiN</fullName>
    </submittedName>
</protein>
<dbReference type="SUPFAM" id="SSF54909">
    <property type="entry name" value="Dimeric alpha+beta barrel"/>
    <property type="match status" value="1"/>
</dbReference>
<dbReference type="Gene3D" id="3.30.70.100">
    <property type="match status" value="1"/>
</dbReference>
<dbReference type="OrthoDB" id="1120859at2"/>
<evidence type="ECO:0000313" key="3">
    <source>
        <dbReference type="Proteomes" id="UP000199513"/>
    </source>
</evidence>
<keyword evidence="3" id="KW-1185">Reference proteome</keyword>
<dbReference type="Proteomes" id="UP000199513">
    <property type="component" value="Unassembled WGS sequence"/>
</dbReference>
<dbReference type="PANTHER" id="PTHR33336">
    <property type="entry name" value="QUINOL MONOOXYGENASE YGIN-RELATED"/>
    <property type="match status" value="1"/>
</dbReference>
<keyword evidence="2" id="KW-0560">Oxidoreductase</keyword>
<dbReference type="GO" id="GO:0004497">
    <property type="term" value="F:monooxygenase activity"/>
    <property type="evidence" value="ECO:0007669"/>
    <property type="project" value="UniProtKB-KW"/>
</dbReference>
<reference evidence="3" key="1">
    <citation type="submission" date="2016-10" db="EMBL/GenBank/DDBJ databases">
        <authorList>
            <person name="Varghese N."/>
            <person name="Submissions S."/>
        </authorList>
    </citation>
    <scope>NUCLEOTIDE SEQUENCE [LARGE SCALE GENOMIC DNA]</scope>
    <source>
        <strain>GEY</strain>
        <strain evidence="3">DSM 9560</strain>
    </source>
</reference>
<dbReference type="PANTHER" id="PTHR33336:SF15">
    <property type="entry name" value="ABM DOMAIN-CONTAINING PROTEIN"/>
    <property type="match status" value="1"/>
</dbReference>
<dbReference type="InterPro" id="IPR011008">
    <property type="entry name" value="Dimeric_a/b-barrel"/>
</dbReference>
<proteinExistence type="predicted"/>
<organism evidence="2 3">
    <name type="scientific">Thermoflexibacter ruber</name>
    <dbReference type="NCBI Taxonomy" id="1003"/>
    <lineage>
        <taxon>Bacteria</taxon>
        <taxon>Pseudomonadati</taxon>
        <taxon>Bacteroidota</taxon>
        <taxon>Cytophagia</taxon>
        <taxon>Cytophagales</taxon>
        <taxon>Thermoflexibacteraceae</taxon>
        <taxon>Thermoflexibacter</taxon>
    </lineage>
</organism>
<keyword evidence="2" id="KW-0503">Monooxygenase</keyword>
<dbReference type="InterPro" id="IPR050744">
    <property type="entry name" value="AI-2_Isomerase_LsrG"/>
</dbReference>
<dbReference type="InterPro" id="IPR007138">
    <property type="entry name" value="ABM_dom"/>
</dbReference>
<accession>A0A1I2EHU4</accession>
<dbReference type="STRING" id="1003.SAMN04488541_10104"/>
<dbReference type="Pfam" id="PF03992">
    <property type="entry name" value="ABM"/>
    <property type="match status" value="1"/>
</dbReference>
<sequence>MLIRIVRMTFQKEKVEDFLAIFSESKDKIRNFQGCLHLELLRDAEQPHVFMTYSHWDSEQSLEKYRQSALFQTTWAATKLLFADKPLAFSSYSFVKV</sequence>
<feature type="domain" description="ABM" evidence="1">
    <location>
        <begin position="2"/>
        <end position="94"/>
    </location>
</feature>
<dbReference type="EMBL" id="FONY01000010">
    <property type="protein sequence ID" value="SFE91830.1"/>
    <property type="molecule type" value="Genomic_DNA"/>
</dbReference>
<dbReference type="PROSITE" id="PS51725">
    <property type="entry name" value="ABM"/>
    <property type="match status" value="1"/>
</dbReference>
<dbReference type="RefSeq" id="WP_091542361.1">
    <property type="nucleotide sequence ID" value="NZ_FONY01000010.1"/>
</dbReference>
<dbReference type="AlphaFoldDB" id="A0A1I2EHU4"/>